<keyword evidence="1" id="KW-0812">Transmembrane</keyword>
<dbReference type="AlphaFoldDB" id="A0A5T3MZB0"/>
<gene>
    <name evidence="2" type="ORF">EJS11_10650</name>
</gene>
<keyword evidence="1" id="KW-0472">Membrane</keyword>
<reference evidence="2" key="1">
    <citation type="submission" date="2018-12" db="EMBL/GenBank/DDBJ databases">
        <authorList>
            <consortium name="PulseNet: The National Subtyping Network for Foodborne Disease Surveillance"/>
            <person name="Tarr C.L."/>
            <person name="Trees E."/>
            <person name="Katz L.S."/>
            <person name="Carleton-Romer H.A."/>
            <person name="Stroika S."/>
            <person name="Kucerova Z."/>
            <person name="Roache K.F."/>
            <person name="Sabol A.L."/>
            <person name="Besser J."/>
            <person name="Gerner-Smidt P."/>
        </authorList>
    </citation>
    <scope>NUCLEOTIDE SEQUENCE</scope>
    <source>
        <strain evidence="2">PNUSAS060203</strain>
    </source>
</reference>
<accession>A0A5T3MZB0</accession>
<dbReference type="EMBL" id="AACYSG010000008">
    <property type="protein sequence ID" value="EAN6191876.1"/>
    <property type="molecule type" value="Genomic_DNA"/>
</dbReference>
<name>A0A5T3MZB0_SALER</name>
<proteinExistence type="predicted"/>
<organism evidence="2">
    <name type="scientific">Salmonella enterica</name>
    <name type="common">Salmonella choleraesuis</name>
    <dbReference type="NCBI Taxonomy" id="28901"/>
    <lineage>
        <taxon>Bacteria</taxon>
        <taxon>Pseudomonadati</taxon>
        <taxon>Pseudomonadota</taxon>
        <taxon>Gammaproteobacteria</taxon>
        <taxon>Enterobacterales</taxon>
        <taxon>Enterobacteriaceae</taxon>
        <taxon>Salmonella</taxon>
    </lineage>
</organism>
<evidence type="ECO:0000256" key="1">
    <source>
        <dbReference type="SAM" id="Phobius"/>
    </source>
</evidence>
<sequence>MFEFILLVLLTISNVATYILVMILFIFAFLFFTVEGWMILLCIFILSSIFGKDDEKKRNK</sequence>
<evidence type="ECO:0000313" key="2">
    <source>
        <dbReference type="EMBL" id="EAN6191876.1"/>
    </source>
</evidence>
<feature type="transmembrane region" description="Helical" evidence="1">
    <location>
        <begin position="27"/>
        <end position="50"/>
    </location>
</feature>
<comment type="caution">
    <text evidence="2">The sequence shown here is derived from an EMBL/GenBank/DDBJ whole genome shotgun (WGS) entry which is preliminary data.</text>
</comment>
<keyword evidence="1" id="KW-1133">Transmembrane helix</keyword>
<protein>
    <submittedName>
        <fullName evidence="2">Uncharacterized protein</fullName>
    </submittedName>
</protein>